<evidence type="ECO:0000313" key="2">
    <source>
        <dbReference type="Proteomes" id="UP001432995"/>
    </source>
</evidence>
<dbReference type="RefSeq" id="WP_350376858.1">
    <property type="nucleotide sequence ID" value="NZ_JBELQD010000001.1"/>
</dbReference>
<keyword evidence="2" id="KW-1185">Reference proteome</keyword>
<comment type="caution">
    <text evidence="1">The sequence shown here is derived from an EMBL/GenBank/DDBJ whole genome shotgun (WGS) entry which is preliminary data.</text>
</comment>
<evidence type="ECO:0000313" key="1">
    <source>
        <dbReference type="EMBL" id="MER2286636.1"/>
    </source>
</evidence>
<accession>A0ABV1QVS5</accession>
<gene>
    <name evidence="1" type="ORF">ABS770_00065</name>
</gene>
<organism evidence="1 2">
    <name type="scientific">Methylobacterium brachiatum</name>
    <dbReference type="NCBI Taxonomy" id="269660"/>
    <lineage>
        <taxon>Bacteria</taxon>
        <taxon>Pseudomonadati</taxon>
        <taxon>Pseudomonadota</taxon>
        <taxon>Alphaproteobacteria</taxon>
        <taxon>Hyphomicrobiales</taxon>
        <taxon>Methylobacteriaceae</taxon>
        <taxon>Methylobacterium</taxon>
    </lineage>
</organism>
<protein>
    <submittedName>
        <fullName evidence="1">Uncharacterized protein</fullName>
    </submittedName>
</protein>
<reference evidence="1" key="1">
    <citation type="submission" date="2024-06" db="EMBL/GenBank/DDBJ databases">
        <authorList>
            <person name="Campbell A.G."/>
        </authorList>
    </citation>
    <scope>NUCLEOTIDE SEQUENCE</scope>
    <source>
        <strain evidence="1">EM17</strain>
    </source>
</reference>
<proteinExistence type="predicted"/>
<sequence length="41" mass="4456">MQSIDFDAADRFMTAPVSAISIPPSDKKGIFIFLNGVQAKK</sequence>
<dbReference type="EMBL" id="JBELQD010000001">
    <property type="protein sequence ID" value="MER2286636.1"/>
    <property type="molecule type" value="Genomic_DNA"/>
</dbReference>
<dbReference type="Proteomes" id="UP001432995">
    <property type="component" value="Unassembled WGS sequence"/>
</dbReference>
<name>A0ABV1QVS5_9HYPH</name>